<evidence type="ECO:0000313" key="2">
    <source>
        <dbReference type="EMBL" id="GHA48893.1"/>
    </source>
</evidence>
<name>A0A918W1W8_9FLAO</name>
<evidence type="ECO:0000313" key="3">
    <source>
        <dbReference type="Proteomes" id="UP000610456"/>
    </source>
</evidence>
<sequence>MQLHQRCLSQFFEVLVINTDCDYREVCDNFQPDIALFESGYKTQIARKIKIKNTHCHPQVPKLGLHNGDGWCDCRSGFISDMDNWGIDTFFSISTTTAEHTPGLAENFFTWPNFIDSEICRDYHQTKVIPVMFSGYVNALYPWREKMNPIIASCYPTLIFPHKGYESHSPVMIFGEEYARTINASWFVPACGTVAREMVRKHLEIPGSRSCLITERSPVLEAAGFEDMVNCVFADENNVLDKMDFLFSDKEKLVALIENGYEMVHRHHTMKQRDQIYQWFVLQKELRSDQRIIQEGPFGALKVVQRLSREKTLHISGIGIHLECLRQGNLSFQEGNYDEAIARYKECEHMIPWMSEAKLNLTRCFLKKGEPRKALETILNPIQANLGSYGAHEPDPVEWAYYLVALLCNGQLSQAFIRKEQFSKLVHPVLKKVHEVIDVLHYSEELKVDPGKEKIRKSIHQVAPHEVSWYGDLHLMLLNCNQSEYDSRLHAWYTKEEDPSVVKRLKKWILVLHSNIWLKGITLLNDLFEILKIPNRRKGLPSVSIEDYAVRLGKGLKAEKLRKFFNH</sequence>
<dbReference type="SUPFAM" id="SSF48452">
    <property type="entry name" value="TPR-like"/>
    <property type="match status" value="1"/>
</dbReference>
<proteinExistence type="predicted"/>
<dbReference type="AlphaFoldDB" id="A0A918W1W8"/>
<dbReference type="Pfam" id="PF14559">
    <property type="entry name" value="TPR_19"/>
    <property type="match status" value="1"/>
</dbReference>
<comment type="caution">
    <text evidence="2">The sequence shown here is derived from an EMBL/GenBank/DDBJ whole genome shotgun (WGS) entry which is preliminary data.</text>
</comment>
<dbReference type="Gene3D" id="1.25.40.10">
    <property type="entry name" value="Tetratricopeptide repeat domain"/>
    <property type="match status" value="1"/>
</dbReference>
<reference evidence="2" key="2">
    <citation type="submission" date="2020-09" db="EMBL/GenBank/DDBJ databases">
        <authorList>
            <person name="Sun Q."/>
            <person name="Kim S."/>
        </authorList>
    </citation>
    <scope>NUCLEOTIDE SEQUENCE</scope>
    <source>
        <strain evidence="2">KCTC 12719</strain>
    </source>
</reference>
<keyword evidence="3" id="KW-1185">Reference proteome</keyword>
<reference evidence="2" key="1">
    <citation type="journal article" date="2014" name="Int. J. Syst. Evol. Microbiol.">
        <title>Complete genome sequence of Corynebacterium casei LMG S-19264T (=DSM 44701T), isolated from a smear-ripened cheese.</title>
        <authorList>
            <consortium name="US DOE Joint Genome Institute (JGI-PGF)"/>
            <person name="Walter F."/>
            <person name="Albersmeier A."/>
            <person name="Kalinowski J."/>
            <person name="Ruckert C."/>
        </authorList>
    </citation>
    <scope>NUCLEOTIDE SEQUENCE</scope>
    <source>
        <strain evidence="2">KCTC 12719</strain>
    </source>
</reference>
<accession>A0A918W1W8</accession>
<dbReference type="InterPro" id="IPR055259">
    <property type="entry name" value="YkvP/CgeB_Glyco_trans-like"/>
</dbReference>
<dbReference type="EMBL" id="BMXB01000020">
    <property type="protein sequence ID" value="GHA48893.1"/>
    <property type="molecule type" value="Genomic_DNA"/>
</dbReference>
<organism evidence="2 3">
    <name type="scientific">Salinimicrobium marinum</name>
    <dbReference type="NCBI Taxonomy" id="680283"/>
    <lineage>
        <taxon>Bacteria</taxon>
        <taxon>Pseudomonadati</taxon>
        <taxon>Bacteroidota</taxon>
        <taxon>Flavobacteriia</taxon>
        <taxon>Flavobacteriales</taxon>
        <taxon>Flavobacteriaceae</taxon>
        <taxon>Salinimicrobium</taxon>
    </lineage>
</organism>
<protein>
    <recommendedName>
        <fullName evidence="1">Spore protein YkvP/CgeB glycosyl transferase-like domain-containing protein</fullName>
    </recommendedName>
</protein>
<gene>
    <name evidence="2" type="ORF">GCM10007103_32180</name>
</gene>
<dbReference type="Pfam" id="PF13524">
    <property type="entry name" value="Glyco_trans_1_2"/>
    <property type="match status" value="1"/>
</dbReference>
<evidence type="ECO:0000259" key="1">
    <source>
        <dbReference type="Pfam" id="PF13524"/>
    </source>
</evidence>
<dbReference type="Proteomes" id="UP000610456">
    <property type="component" value="Unassembled WGS sequence"/>
</dbReference>
<feature type="domain" description="Spore protein YkvP/CgeB glycosyl transferase-like" evidence="1">
    <location>
        <begin position="173"/>
        <end position="273"/>
    </location>
</feature>
<dbReference type="InterPro" id="IPR011990">
    <property type="entry name" value="TPR-like_helical_dom_sf"/>
</dbReference>